<dbReference type="AlphaFoldDB" id="A0A8H5G130"/>
<dbReference type="OrthoDB" id="3255301at2759"/>
<gene>
    <name evidence="2" type="ORF">D9756_004231</name>
</gene>
<feature type="compositionally biased region" description="Low complexity" evidence="1">
    <location>
        <begin position="17"/>
        <end position="26"/>
    </location>
</feature>
<sequence>MATVMSRPIVSSPLAGTTSSTHTQTTAQRIIPRRNASFPSSRALRPFPSIAQSLQPSSNSKKAVKIIEAPKNQPTMFMLDLTQAEFSRQD</sequence>
<evidence type="ECO:0000313" key="2">
    <source>
        <dbReference type="EMBL" id="KAF5356358.1"/>
    </source>
</evidence>
<protein>
    <submittedName>
        <fullName evidence="2">Uncharacterized protein</fullName>
    </submittedName>
</protein>
<keyword evidence="3" id="KW-1185">Reference proteome</keyword>
<proteinExistence type="predicted"/>
<feature type="compositionally biased region" description="Polar residues" evidence="1">
    <location>
        <begin position="50"/>
        <end position="60"/>
    </location>
</feature>
<evidence type="ECO:0000313" key="3">
    <source>
        <dbReference type="Proteomes" id="UP000559027"/>
    </source>
</evidence>
<name>A0A8H5G130_9AGAR</name>
<reference evidence="2 3" key="1">
    <citation type="journal article" date="2020" name="ISME J.">
        <title>Uncovering the hidden diversity of litter-decomposition mechanisms in mushroom-forming fungi.</title>
        <authorList>
            <person name="Floudas D."/>
            <person name="Bentzer J."/>
            <person name="Ahren D."/>
            <person name="Johansson T."/>
            <person name="Persson P."/>
            <person name="Tunlid A."/>
        </authorList>
    </citation>
    <scope>NUCLEOTIDE SEQUENCE [LARGE SCALE GENOMIC DNA]</scope>
    <source>
        <strain evidence="2 3">CBS 146.42</strain>
    </source>
</reference>
<evidence type="ECO:0000256" key="1">
    <source>
        <dbReference type="SAM" id="MobiDB-lite"/>
    </source>
</evidence>
<feature type="region of interest" description="Disordered" evidence="1">
    <location>
        <begin position="1"/>
        <end position="60"/>
    </location>
</feature>
<dbReference type="Proteomes" id="UP000559027">
    <property type="component" value="Unassembled WGS sequence"/>
</dbReference>
<dbReference type="EMBL" id="JAACJO010000007">
    <property type="protein sequence ID" value="KAF5356358.1"/>
    <property type="molecule type" value="Genomic_DNA"/>
</dbReference>
<comment type="caution">
    <text evidence="2">The sequence shown here is derived from an EMBL/GenBank/DDBJ whole genome shotgun (WGS) entry which is preliminary data.</text>
</comment>
<organism evidence="2 3">
    <name type="scientific">Leucocoprinus leucothites</name>
    <dbReference type="NCBI Taxonomy" id="201217"/>
    <lineage>
        <taxon>Eukaryota</taxon>
        <taxon>Fungi</taxon>
        <taxon>Dikarya</taxon>
        <taxon>Basidiomycota</taxon>
        <taxon>Agaricomycotina</taxon>
        <taxon>Agaricomycetes</taxon>
        <taxon>Agaricomycetidae</taxon>
        <taxon>Agaricales</taxon>
        <taxon>Agaricineae</taxon>
        <taxon>Agaricaceae</taxon>
        <taxon>Leucocoprinus</taxon>
    </lineage>
</organism>
<accession>A0A8H5G130</accession>